<organism evidence="3 4">
    <name type="scientific">Gymnopilus junonius</name>
    <name type="common">Spectacular rustgill mushroom</name>
    <name type="synonym">Gymnopilus spectabilis subsp. junonius</name>
    <dbReference type="NCBI Taxonomy" id="109634"/>
    <lineage>
        <taxon>Eukaryota</taxon>
        <taxon>Fungi</taxon>
        <taxon>Dikarya</taxon>
        <taxon>Basidiomycota</taxon>
        <taxon>Agaricomycotina</taxon>
        <taxon>Agaricomycetes</taxon>
        <taxon>Agaricomycetidae</taxon>
        <taxon>Agaricales</taxon>
        <taxon>Agaricineae</taxon>
        <taxon>Hymenogastraceae</taxon>
        <taxon>Gymnopilus</taxon>
    </lineage>
</organism>
<dbReference type="AlphaFoldDB" id="A0A9P5TPL3"/>
<dbReference type="Gene3D" id="2.60.260.40">
    <property type="entry name" value="q5lls5 like domains"/>
    <property type="match status" value="1"/>
</dbReference>
<evidence type="ECO:0000259" key="2">
    <source>
        <dbReference type="Pfam" id="PF10276"/>
    </source>
</evidence>
<sequence length="142" mass="15502">MLSRRALPRFNYALKAITRNASTSTVASKADDKAVSKKEEFPPVTLQQSSNYATTWSTSQRPRPGPGSNPRFEQTAMEFQPAPLSAMALIAEEPIRLVKGRKATCDGGGGPLGHPKIFINLDQPGPRACGGIRFEQDPHHHH</sequence>
<dbReference type="InterPro" id="IPR019401">
    <property type="entry name" value="Znf_CHCC"/>
</dbReference>
<accession>A0A9P5TPL3</accession>
<dbReference type="GO" id="GO:0006120">
    <property type="term" value="P:mitochondrial electron transport, NADH to ubiquinone"/>
    <property type="evidence" value="ECO:0007669"/>
    <property type="project" value="TreeGrafter"/>
</dbReference>
<reference evidence="3" key="1">
    <citation type="submission" date="2020-11" db="EMBL/GenBank/DDBJ databases">
        <authorList>
            <consortium name="DOE Joint Genome Institute"/>
            <person name="Ahrendt S."/>
            <person name="Riley R."/>
            <person name="Andreopoulos W."/>
            <person name="LaButti K."/>
            <person name="Pangilinan J."/>
            <person name="Ruiz-duenas F.J."/>
            <person name="Barrasa J.M."/>
            <person name="Sanchez-Garcia M."/>
            <person name="Camarero S."/>
            <person name="Miyauchi S."/>
            <person name="Serrano A."/>
            <person name="Linde D."/>
            <person name="Babiker R."/>
            <person name="Drula E."/>
            <person name="Ayuso-Fernandez I."/>
            <person name="Pacheco R."/>
            <person name="Padilla G."/>
            <person name="Ferreira P."/>
            <person name="Barriuso J."/>
            <person name="Kellner H."/>
            <person name="Castanera R."/>
            <person name="Alfaro M."/>
            <person name="Ramirez L."/>
            <person name="Pisabarro A.G."/>
            <person name="Kuo A."/>
            <person name="Tritt A."/>
            <person name="Lipzen A."/>
            <person name="He G."/>
            <person name="Yan M."/>
            <person name="Ng V."/>
            <person name="Cullen D."/>
            <person name="Martin F."/>
            <person name="Rosso M.-N."/>
            <person name="Henrissat B."/>
            <person name="Hibbett D."/>
            <person name="Martinez A.T."/>
            <person name="Grigoriev I.V."/>
        </authorList>
    </citation>
    <scope>NUCLEOTIDE SEQUENCE</scope>
    <source>
        <strain evidence="3">AH 44721</strain>
    </source>
</reference>
<name>A0A9P5TPL3_GYMJU</name>
<feature type="region of interest" description="Disordered" evidence="1">
    <location>
        <begin position="21"/>
        <end position="74"/>
    </location>
</feature>
<proteinExistence type="predicted"/>
<dbReference type="PANTHER" id="PTHR13156:SF0">
    <property type="entry name" value="NADH DEHYDROGENASE [UBIQUINONE] IRON-SULFUR PROTEIN 6, MITOCHONDRIAL"/>
    <property type="match status" value="1"/>
</dbReference>
<dbReference type="Proteomes" id="UP000724874">
    <property type="component" value="Unassembled WGS sequence"/>
</dbReference>
<dbReference type="OrthoDB" id="307899at2759"/>
<evidence type="ECO:0000256" key="1">
    <source>
        <dbReference type="SAM" id="MobiDB-lite"/>
    </source>
</evidence>
<comment type="caution">
    <text evidence="3">The sequence shown here is derived from an EMBL/GenBank/DDBJ whole genome shotgun (WGS) entry which is preliminary data.</text>
</comment>
<feature type="domain" description="Zinc finger CHCC-type" evidence="2">
    <location>
        <begin position="100"/>
        <end position="130"/>
    </location>
</feature>
<dbReference type="PANTHER" id="PTHR13156">
    <property type="entry name" value="NADH-UBIQUINONE OXIDOREDUCTASE 13 KD-A SUBUNIT"/>
    <property type="match status" value="1"/>
</dbReference>
<feature type="compositionally biased region" description="Basic and acidic residues" evidence="1">
    <location>
        <begin position="29"/>
        <end position="41"/>
    </location>
</feature>
<protein>
    <recommendedName>
        <fullName evidence="2">Zinc finger CHCC-type domain-containing protein</fullName>
    </recommendedName>
</protein>
<evidence type="ECO:0000313" key="3">
    <source>
        <dbReference type="EMBL" id="KAF8905577.1"/>
    </source>
</evidence>
<keyword evidence="4" id="KW-1185">Reference proteome</keyword>
<gene>
    <name evidence="3" type="ORF">CPB84DRAFT_1727195</name>
</gene>
<dbReference type="GO" id="GO:0005739">
    <property type="term" value="C:mitochondrion"/>
    <property type="evidence" value="ECO:0007669"/>
    <property type="project" value="GOC"/>
</dbReference>
<dbReference type="EMBL" id="JADNYJ010000022">
    <property type="protein sequence ID" value="KAF8905577.1"/>
    <property type="molecule type" value="Genomic_DNA"/>
</dbReference>
<dbReference type="Pfam" id="PF10276">
    <property type="entry name" value="zf-CHCC"/>
    <property type="match status" value="1"/>
</dbReference>
<feature type="compositionally biased region" description="Polar residues" evidence="1">
    <location>
        <begin position="45"/>
        <end position="61"/>
    </location>
</feature>
<evidence type="ECO:0000313" key="4">
    <source>
        <dbReference type="Proteomes" id="UP000724874"/>
    </source>
</evidence>